<dbReference type="PANTHER" id="PTHR30349:SF64">
    <property type="entry name" value="PROPHAGE INTEGRASE INTD-RELATED"/>
    <property type="match status" value="1"/>
</dbReference>
<dbReference type="InterPro" id="IPR004107">
    <property type="entry name" value="Integrase_SAM-like_N"/>
</dbReference>
<evidence type="ECO:0000256" key="1">
    <source>
        <dbReference type="ARBA" id="ARBA00008857"/>
    </source>
</evidence>
<dbReference type="GO" id="GO:0003677">
    <property type="term" value="F:DNA binding"/>
    <property type="evidence" value="ECO:0007669"/>
    <property type="project" value="UniProtKB-UniRule"/>
</dbReference>
<protein>
    <submittedName>
        <fullName evidence="8">Site-specific integrase</fullName>
    </submittedName>
</protein>
<evidence type="ECO:0000256" key="4">
    <source>
        <dbReference type="ARBA" id="ARBA00023172"/>
    </source>
</evidence>
<proteinExistence type="inferred from homology"/>
<accession>A0ABC8D104</accession>
<name>A0ABC8D104_BACVE</name>
<comment type="similarity">
    <text evidence="1">Belongs to the 'phage' integrase family.</text>
</comment>
<dbReference type="Pfam" id="PF14659">
    <property type="entry name" value="Phage_int_SAM_3"/>
    <property type="match status" value="1"/>
</dbReference>
<dbReference type="EMBL" id="CP030150">
    <property type="protein sequence ID" value="AWX70839.1"/>
    <property type="molecule type" value="Genomic_DNA"/>
</dbReference>
<dbReference type="PROSITE" id="PS51898">
    <property type="entry name" value="TYR_RECOMBINASE"/>
    <property type="match status" value="1"/>
</dbReference>
<dbReference type="Gene3D" id="1.10.150.130">
    <property type="match status" value="1"/>
</dbReference>
<evidence type="ECO:0000313" key="9">
    <source>
        <dbReference type="Proteomes" id="UP000250069"/>
    </source>
</evidence>
<keyword evidence="3 5" id="KW-0238">DNA-binding</keyword>
<dbReference type="InterPro" id="IPR044068">
    <property type="entry name" value="CB"/>
</dbReference>
<dbReference type="RefSeq" id="WP_105322048.1">
    <property type="nucleotide sequence ID" value="NZ_CP026610.1"/>
</dbReference>
<feature type="domain" description="Core-binding (CB)" evidence="7">
    <location>
        <begin position="63"/>
        <end position="145"/>
    </location>
</feature>
<dbReference type="Proteomes" id="UP000250069">
    <property type="component" value="Chromosome"/>
</dbReference>
<evidence type="ECO:0000313" key="8">
    <source>
        <dbReference type="EMBL" id="AWX70839.1"/>
    </source>
</evidence>
<keyword evidence="2" id="KW-0229">DNA integration</keyword>
<evidence type="ECO:0000259" key="7">
    <source>
        <dbReference type="PROSITE" id="PS51900"/>
    </source>
</evidence>
<evidence type="ECO:0000256" key="2">
    <source>
        <dbReference type="ARBA" id="ARBA00022908"/>
    </source>
</evidence>
<dbReference type="GO" id="GO:0015074">
    <property type="term" value="P:DNA integration"/>
    <property type="evidence" value="ECO:0007669"/>
    <property type="project" value="UniProtKB-KW"/>
</dbReference>
<evidence type="ECO:0000259" key="6">
    <source>
        <dbReference type="PROSITE" id="PS51898"/>
    </source>
</evidence>
<dbReference type="Gene3D" id="1.10.443.10">
    <property type="entry name" value="Intergrase catalytic core"/>
    <property type="match status" value="1"/>
</dbReference>
<dbReference type="InterPro" id="IPR002104">
    <property type="entry name" value="Integrase_catalytic"/>
</dbReference>
<gene>
    <name evidence="8" type="ORF">BVDSYZ_01790</name>
</gene>
<dbReference type="InterPro" id="IPR011010">
    <property type="entry name" value="DNA_brk_join_enz"/>
</dbReference>
<sequence length="380" mass="44902">MPIRKLPSGKYRVDISLGIDPITGKRRRTTKIATSAKEAEEIYYSTRRKFHNGDMPSVKRTAYSFSELVEKYLTLKKTELKSSTYSAAENIVNSRILPYFKNSTIKFITHREILEYRESLQKDNLKHTYINKIMFYVKDIFNLAIEENLLSEHPTKRIKNLKIKDAFEDDIRFWTPEQFQTFISIFDEKKYKDFFKKVYYTFAYFTGVRLGEQLALEWNDFNKYSLEIKVNKTLTKIKQGDDFLVTNPKTSSSKRVITINKKLASLLVKWKSHQKEGLGKYGIEQTEKTRIFKFDHKTPDRAYLTNFIKRTCEKHNLDLPPISVHELRHSHVALLINRGEDIYIISQRLGHKTTTTTYDIYGHLFPTRQKELADRLDELF</sequence>
<keyword evidence="4" id="KW-0233">DNA recombination</keyword>
<evidence type="ECO:0000256" key="5">
    <source>
        <dbReference type="PROSITE-ProRule" id="PRU01248"/>
    </source>
</evidence>
<feature type="domain" description="Tyr recombinase" evidence="6">
    <location>
        <begin position="169"/>
        <end position="374"/>
    </location>
</feature>
<dbReference type="AlphaFoldDB" id="A0ABC8D104"/>
<dbReference type="InterPro" id="IPR013762">
    <property type="entry name" value="Integrase-like_cat_sf"/>
</dbReference>
<evidence type="ECO:0000256" key="3">
    <source>
        <dbReference type="ARBA" id="ARBA00023125"/>
    </source>
</evidence>
<dbReference type="Pfam" id="PF00589">
    <property type="entry name" value="Phage_integrase"/>
    <property type="match status" value="1"/>
</dbReference>
<dbReference type="InterPro" id="IPR010998">
    <property type="entry name" value="Integrase_recombinase_N"/>
</dbReference>
<organism evidence="8 9">
    <name type="scientific">Bacillus velezensis</name>
    <dbReference type="NCBI Taxonomy" id="492670"/>
    <lineage>
        <taxon>Bacteria</taxon>
        <taxon>Bacillati</taxon>
        <taxon>Bacillota</taxon>
        <taxon>Bacilli</taxon>
        <taxon>Bacillales</taxon>
        <taxon>Bacillaceae</taxon>
        <taxon>Bacillus</taxon>
        <taxon>Bacillus amyloliquefaciens group</taxon>
    </lineage>
</organism>
<dbReference type="PROSITE" id="PS51900">
    <property type="entry name" value="CB"/>
    <property type="match status" value="1"/>
</dbReference>
<reference evidence="8 9" key="1">
    <citation type="submission" date="2018-06" db="EMBL/GenBank/DDBJ databases">
        <title>Complete Genome Sequence of Bacillus velezensis DSYZ, a Plant Growth-Promoting Rhizobacterium with Antifungal Activity.</title>
        <authorList>
            <person name="Du B."/>
            <person name="Ding Y."/>
            <person name="Liu K."/>
            <person name="Yao L."/>
            <person name="Wang C."/>
            <person name="Li H."/>
            <person name="Liu H."/>
        </authorList>
    </citation>
    <scope>NUCLEOTIDE SEQUENCE [LARGE SCALE GENOMIC DNA]</scope>
    <source>
        <strain evidence="8 9">DSYZ</strain>
    </source>
</reference>
<dbReference type="SUPFAM" id="SSF56349">
    <property type="entry name" value="DNA breaking-rejoining enzymes"/>
    <property type="match status" value="1"/>
</dbReference>
<dbReference type="CDD" id="cd01189">
    <property type="entry name" value="INT_ICEBs1_C_like"/>
    <property type="match status" value="1"/>
</dbReference>
<dbReference type="GO" id="GO:0006310">
    <property type="term" value="P:DNA recombination"/>
    <property type="evidence" value="ECO:0007669"/>
    <property type="project" value="UniProtKB-KW"/>
</dbReference>
<dbReference type="PANTHER" id="PTHR30349">
    <property type="entry name" value="PHAGE INTEGRASE-RELATED"/>
    <property type="match status" value="1"/>
</dbReference>
<dbReference type="InterPro" id="IPR050090">
    <property type="entry name" value="Tyrosine_recombinase_XerCD"/>
</dbReference>